<keyword evidence="5" id="KW-0547">Nucleotide-binding</keyword>
<accession>A0A552WM94</accession>
<dbReference type="InterPro" id="IPR001474">
    <property type="entry name" value="GTP_CycHdrlase_I"/>
</dbReference>
<feature type="binding site" evidence="5">
    <location>
        <position position="136"/>
    </location>
    <ligand>
        <name>Zn(2+)</name>
        <dbReference type="ChEBI" id="CHEBI:29105"/>
    </ligand>
</feature>
<evidence type="ECO:0000313" key="9">
    <source>
        <dbReference type="Proteomes" id="UP000318693"/>
    </source>
</evidence>
<name>A0A552WM94_9MICO</name>
<proteinExistence type="inferred from homology"/>
<keyword evidence="5" id="KW-0479">Metal-binding</keyword>
<keyword evidence="5" id="KW-0342">GTP-binding</keyword>
<evidence type="ECO:0000256" key="6">
    <source>
        <dbReference type="SAM" id="MobiDB-lite"/>
    </source>
</evidence>
<evidence type="ECO:0000256" key="5">
    <source>
        <dbReference type="HAMAP-Rule" id="MF_00223"/>
    </source>
</evidence>
<dbReference type="NCBIfam" id="TIGR00063">
    <property type="entry name" value="folE"/>
    <property type="match status" value="1"/>
</dbReference>
<dbReference type="InterPro" id="IPR018234">
    <property type="entry name" value="GTP_CycHdrlase_I_CS"/>
</dbReference>
<keyword evidence="3 5" id="KW-0554">One-carbon metabolism</keyword>
<feature type="compositionally biased region" description="Pro residues" evidence="6">
    <location>
        <begin position="15"/>
        <end position="25"/>
    </location>
</feature>
<keyword evidence="5" id="KW-0862">Zinc</keyword>
<dbReference type="GO" id="GO:0005737">
    <property type="term" value="C:cytoplasm"/>
    <property type="evidence" value="ECO:0007669"/>
    <property type="project" value="TreeGrafter"/>
</dbReference>
<dbReference type="AlphaFoldDB" id="A0A552WM94"/>
<dbReference type="GO" id="GO:0008270">
    <property type="term" value="F:zinc ion binding"/>
    <property type="evidence" value="ECO:0007669"/>
    <property type="project" value="UniProtKB-UniRule"/>
</dbReference>
<dbReference type="RefSeq" id="WP_143419452.1">
    <property type="nucleotide sequence ID" value="NZ_VJXR01000062.1"/>
</dbReference>
<dbReference type="InterPro" id="IPR043133">
    <property type="entry name" value="GTP-CH-I_C/QueF"/>
</dbReference>
<dbReference type="InterPro" id="IPR020602">
    <property type="entry name" value="GTP_CycHdrlase_I_dom"/>
</dbReference>
<dbReference type="GO" id="GO:0046654">
    <property type="term" value="P:tetrahydrofolate biosynthetic process"/>
    <property type="evidence" value="ECO:0007669"/>
    <property type="project" value="UniProtKB-UniRule"/>
</dbReference>
<keyword evidence="4 5" id="KW-0378">Hydrolase</keyword>
<feature type="domain" description="GTP cyclohydrolase I" evidence="7">
    <location>
        <begin position="71"/>
        <end position="242"/>
    </location>
</feature>
<dbReference type="InterPro" id="IPR043134">
    <property type="entry name" value="GTP-CH-I_N"/>
</dbReference>
<evidence type="ECO:0000256" key="4">
    <source>
        <dbReference type="ARBA" id="ARBA00022801"/>
    </source>
</evidence>
<comment type="pathway">
    <text evidence="2 5">Cofactor biosynthesis; 7,8-dihydroneopterin triphosphate biosynthesis; 7,8-dihydroneopterin triphosphate from GTP: step 1/1.</text>
</comment>
<dbReference type="NCBIfam" id="NF006826">
    <property type="entry name" value="PRK09347.1-3"/>
    <property type="match status" value="1"/>
</dbReference>
<comment type="similarity">
    <text evidence="5">Belongs to the GTP cyclohydrolase I family.</text>
</comment>
<sequence length="246" mass="26658">MTTITTVPRAERPPSLDPRPSPPDARPASRDDRPPAPNALLDAPALDAPAARAPLPQAHPDARGIDHAAATRAVTDLLAALGHDARGPHLAETPRRVADALAELLTPRPFTLTTFPNDEGYDQLVLVRDVPFHSLCEHHLLPFHGVAHIAYLPGERIVGLSKLARVLHHFARDLQVQERLTQQVADLLQDRLAPRGVGVVLQAEHLCMALRGVQVSGSRTVTSALHGALREDARTREEFFALAGLQ</sequence>
<evidence type="ECO:0000259" key="7">
    <source>
        <dbReference type="Pfam" id="PF01227"/>
    </source>
</evidence>
<dbReference type="Proteomes" id="UP000318693">
    <property type="component" value="Unassembled WGS sequence"/>
</dbReference>
<comment type="catalytic activity">
    <reaction evidence="1 5">
        <text>GTP + H2O = 7,8-dihydroneopterin 3'-triphosphate + formate + H(+)</text>
        <dbReference type="Rhea" id="RHEA:17473"/>
        <dbReference type="ChEBI" id="CHEBI:15377"/>
        <dbReference type="ChEBI" id="CHEBI:15378"/>
        <dbReference type="ChEBI" id="CHEBI:15740"/>
        <dbReference type="ChEBI" id="CHEBI:37565"/>
        <dbReference type="ChEBI" id="CHEBI:58462"/>
        <dbReference type="EC" id="3.5.4.16"/>
    </reaction>
</comment>
<dbReference type="NCBIfam" id="NF006825">
    <property type="entry name" value="PRK09347.1-2"/>
    <property type="match status" value="1"/>
</dbReference>
<dbReference type="GO" id="GO:0006729">
    <property type="term" value="P:tetrahydrobiopterin biosynthetic process"/>
    <property type="evidence" value="ECO:0007669"/>
    <property type="project" value="TreeGrafter"/>
</dbReference>
<keyword evidence="9" id="KW-1185">Reference proteome</keyword>
<evidence type="ECO:0000256" key="1">
    <source>
        <dbReference type="ARBA" id="ARBA00001052"/>
    </source>
</evidence>
<reference evidence="8 9" key="1">
    <citation type="submission" date="2019-07" db="EMBL/GenBank/DDBJ databases">
        <title>Georgenia wutianyii sp. nov. and Georgenia *** sp. nov. isolated from plateau pika (Ochotona curzoniae) in the Qinghai-Tibet plateau of China.</title>
        <authorList>
            <person name="Tian Z."/>
        </authorList>
    </citation>
    <scope>NUCLEOTIDE SEQUENCE [LARGE SCALE GENOMIC DNA]</scope>
    <source>
        <strain evidence="8 9">Z446</strain>
    </source>
</reference>
<organism evidence="8 9">
    <name type="scientific">Georgenia yuyongxinii</name>
    <dbReference type="NCBI Taxonomy" id="2589797"/>
    <lineage>
        <taxon>Bacteria</taxon>
        <taxon>Bacillati</taxon>
        <taxon>Actinomycetota</taxon>
        <taxon>Actinomycetes</taxon>
        <taxon>Micrococcales</taxon>
        <taxon>Bogoriellaceae</taxon>
        <taxon>Georgenia</taxon>
    </lineage>
</organism>
<dbReference type="FunFam" id="3.30.1130.10:FF:000001">
    <property type="entry name" value="GTP cyclohydrolase 1"/>
    <property type="match status" value="1"/>
</dbReference>
<dbReference type="Gene3D" id="1.10.286.10">
    <property type="match status" value="1"/>
</dbReference>
<dbReference type="GO" id="GO:0005525">
    <property type="term" value="F:GTP binding"/>
    <property type="evidence" value="ECO:0007669"/>
    <property type="project" value="UniProtKB-KW"/>
</dbReference>
<comment type="caution">
    <text evidence="8">The sequence shown here is derived from an EMBL/GenBank/DDBJ whole genome shotgun (WGS) entry which is preliminary data.</text>
</comment>
<dbReference type="PANTHER" id="PTHR11109">
    <property type="entry name" value="GTP CYCLOHYDROLASE I"/>
    <property type="match status" value="1"/>
</dbReference>
<dbReference type="PANTHER" id="PTHR11109:SF7">
    <property type="entry name" value="GTP CYCLOHYDROLASE 1"/>
    <property type="match status" value="1"/>
</dbReference>
<dbReference type="EC" id="3.5.4.16" evidence="5"/>
<dbReference type="EMBL" id="VJXR01000062">
    <property type="protein sequence ID" value="TRW43862.1"/>
    <property type="molecule type" value="Genomic_DNA"/>
</dbReference>
<feature type="binding site" evidence="5">
    <location>
        <position position="207"/>
    </location>
    <ligand>
        <name>Zn(2+)</name>
        <dbReference type="ChEBI" id="CHEBI:29105"/>
    </ligand>
</feature>
<gene>
    <name evidence="5 8" type="primary">folE</name>
    <name evidence="8" type="ORF">FJ693_15925</name>
</gene>
<dbReference type="GO" id="GO:0003934">
    <property type="term" value="F:GTP cyclohydrolase I activity"/>
    <property type="evidence" value="ECO:0007669"/>
    <property type="project" value="UniProtKB-UniRule"/>
</dbReference>
<comment type="subunit">
    <text evidence="5">Homopolymer.</text>
</comment>
<dbReference type="Pfam" id="PF01227">
    <property type="entry name" value="GTP_cyclohydroI"/>
    <property type="match status" value="1"/>
</dbReference>
<dbReference type="UniPathway" id="UPA00848">
    <property type="reaction ID" value="UER00151"/>
</dbReference>
<evidence type="ECO:0000256" key="2">
    <source>
        <dbReference type="ARBA" id="ARBA00005080"/>
    </source>
</evidence>
<dbReference type="Gene3D" id="3.30.1130.10">
    <property type="match status" value="1"/>
</dbReference>
<evidence type="ECO:0000313" key="8">
    <source>
        <dbReference type="EMBL" id="TRW43862.1"/>
    </source>
</evidence>
<dbReference type="PROSITE" id="PS00859">
    <property type="entry name" value="GTP_CYCLOHYDROL_1_1"/>
    <property type="match status" value="1"/>
</dbReference>
<dbReference type="GO" id="GO:0006730">
    <property type="term" value="P:one-carbon metabolic process"/>
    <property type="evidence" value="ECO:0007669"/>
    <property type="project" value="UniProtKB-UniRule"/>
</dbReference>
<feature type="binding site" evidence="5">
    <location>
        <position position="139"/>
    </location>
    <ligand>
        <name>Zn(2+)</name>
        <dbReference type="ChEBI" id="CHEBI:29105"/>
    </ligand>
</feature>
<feature type="region of interest" description="Disordered" evidence="6">
    <location>
        <begin position="1"/>
        <end position="42"/>
    </location>
</feature>
<protein>
    <recommendedName>
        <fullName evidence="5">GTP cyclohydrolase 1</fullName>
        <ecNumber evidence="5">3.5.4.16</ecNumber>
    </recommendedName>
    <alternativeName>
        <fullName evidence="5">GTP cyclohydrolase I</fullName>
        <shortName evidence="5">GTP-CH-I</shortName>
    </alternativeName>
</protein>
<dbReference type="HAMAP" id="MF_00223">
    <property type="entry name" value="FolE"/>
    <property type="match status" value="1"/>
</dbReference>
<dbReference type="SUPFAM" id="SSF55620">
    <property type="entry name" value="Tetrahydrobiopterin biosynthesis enzymes-like"/>
    <property type="match status" value="1"/>
</dbReference>
<evidence type="ECO:0000256" key="3">
    <source>
        <dbReference type="ARBA" id="ARBA00022563"/>
    </source>
</evidence>